<evidence type="ECO:0000313" key="2">
    <source>
        <dbReference type="EMBL" id="GAA3988358.1"/>
    </source>
</evidence>
<dbReference type="CDD" id="cd03450">
    <property type="entry name" value="NodN"/>
    <property type="match status" value="1"/>
</dbReference>
<organism evidence="2 3">
    <name type="scientific">Hymenobacter antarcticus</name>
    <dbReference type="NCBI Taxonomy" id="486270"/>
    <lineage>
        <taxon>Bacteria</taxon>
        <taxon>Pseudomonadati</taxon>
        <taxon>Bacteroidota</taxon>
        <taxon>Cytophagia</taxon>
        <taxon>Cytophagales</taxon>
        <taxon>Hymenobacteraceae</taxon>
        <taxon>Hymenobacter</taxon>
    </lineage>
</organism>
<dbReference type="PANTHER" id="PTHR42993">
    <property type="entry name" value="MAOC-LIKE DEHYDRATASE DOMAIN-CONTAINING PROTEIN"/>
    <property type="match status" value="1"/>
</dbReference>
<evidence type="ECO:0000313" key="3">
    <source>
        <dbReference type="Proteomes" id="UP001501556"/>
    </source>
</evidence>
<dbReference type="Proteomes" id="UP001501556">
    <property type="component" value="Unassembled WGS sequence"/>
</dbReference>
<gene>
    <name evidence="2" type="ORF">GCM10022407_36190</name>
</gene>
<protein>
    <submittedName>
        <fullName evidence="2">MaoC family dehydratase</fullName>
    </submittedName>
</protein>
<comment type="caution">
    <text evidence="2">The sequence shown here is derived from an EMBL/GenBank/DDBJ whole genome shotgun (WGS) entry which is preliminary data.</text>
</comment>
<dbReference type="InterPro" id="IPR039375">
    <property type="entry name" value="NodN-like"/>
</dbReference>
<reference evidence="3" key="1">
    <citation type="journal article" date="2019" name="Int. J. Syst. Evol. Microbiol.">
        <title>The Global Catalogue of Microorganisms (GCM) 10K type strain sequencing project: providing services to taxonomists for standard genome sequencing and annotation.</title>
        <authorList>
            <consortium name="The Broad Institute Genomics Platform"/>
            <consortium name="The Broad Institute Genome Sequencing Center for Infectious Disease"/>
            <person name="Wu L."/>
            <person name="Ma J."/>
        </authorList>
    </citation>
    <scope>NUCLEOTIDE SEQUENCE [LARGE SCALE GENOMIC DNA]</scope>
    <source>
        <strain evidence="3">JCM 17217</strain>
    </source>
</reference>
<name>A0ABP7QUK6_9BACT</name>
<proteinExistence type="predicted"/>
<sequence length="156" mass="17474">MSKVIIHNLAELEACVGQELGVSELHTITQEQINQFAAATLDYQWIHTDPARAQVESPFQATIAHGYLTVALLPYLWHQIVAIENLKMQVNYEIESLRFNQAVTVNSQVRLRASLLSVANLRGIAKTRVGVTLEIEGVKKPAYTGVITFLYHFQEA</sequence>
<dbReference type="SUPFAM" id="SSF54637">
    <property type="entry name" value="Thioesterase/thiol ester dehydrase-isomerase"/>
    <property type="match status" value="1"/>
</dbReference>
<keyword evidence="3" id="KW-1185">Reference proteome</keyword>
<dbReference type="Pfam" id="PF01575">
    <property type="entry name" value="MaoC_dehydratas"/>
    <property type="match status" value="1"/>
</dbReference>
<dbReference type="RefSeq" id="WP_345126584.1">
    <property type="nucleotide sequence ID" value="NZ_BAABDI010000033.1"/>
</dbReference>
<dbReference type="Gene3D" id="3.10.129.10">
    <property type="entry name" value="Hotdog Thioesterase"/>
    <property type="match status" value="1"/>
</dbReference>
<dbReference type="InterPro" id="IPR002539">
    <property type="entry name" value="MaoC-like_dom"/>
</dbReference>
<evidence type="ECO:0000259" key="1">
    <source>
        <dbReference type="Pfam" id="PF01575"/>
    </source>
</evidence>
<feature type="domain" description="MaoC-like" evidence="1">
    <location>
        <begin position="15"/>
        <end position="132"/>
    </location>
</feature>
<accession>A0ABP7QUK6</accession>
<dbReference type="InterPro" id="IPR029069">
    <property type="entry name" value="HotDog_dom_sf"/>
</dbReference>
<dbReference type="EMBL" id="BAABDI010000033">
    <property type="protein sequence ID" value="GAA3988358.1"/>
    <property type="molecule type" value="Genomic_DNA"/>
</dbReference>
<dbReference type="PANTHER" id="PTHR42993:SF1">
    <property type="entry name" value="MAOC-LIKE DEHYDRATASE DOMAIN-CONTAINING PROTEIN"/>
    <property type="match status" value="1"/>
</dbReference>